<keyword evidence="1" id="KW-0805">Transcription regulation</keyword>
<dbReference type="InterPro" id="IPR037171">
    <property type="entry name" value="NagB/RpiA_transferase-like"/>
</dbReference>
<dbReference type="Pfam" id="PF00455">
    <property type="entry name" value="DeoRC"/>
    <property type="match status" value="1"/>
</dbReference>
<dbReference type="Proteomes" id="UP001201985">
    <property type="component" value="Unassembled WGS sequence"/>
</dbReference>
<dbReference type="SMART" id="SM01134">
    <property type="entry name" value="DeoRC"/>
    <property type="match status" value="1"/>
</dbReference>
<dbReference type="InterPro" id="IPR050313">
    <property type="entry name" value="Carb_Metab_HTH_regulators"/>
</dbReference>
<protein>
    <submittedName>
        <fullName evidence="5">DeoR/GlpR family DNA-binding transcription regulator</fullName>
    </submittedName>
</protein>
<dbReference type="InterPro" id="IPR001034">
    <property type="entry name" value="DeoR_HTH"/>
</dbReference>
<dbReference type="EMBL" id="JALBUU010000004">
    <property type="protein sequence ID" value="MCI0753591.1"/>
    <property type="molecule type" value="Genomic_DNA"/>
</dbReference>
<dbReference type="PANTHER" id="PTHR30363:SF44">
    <property type="entry name" value="AGA OPERON TRANSCRIPTIONAL REPRESSOR-RELATED"/>
    <property type="match status" value="1"/>
</dbReference>
<evidence type="ECO:0000259" key="4">
    <source>
        <dbReference type="PROSITE" id="PS51000"/>
    </source>
</evidence>
<evidence type="ECO:0000313" key="5">
    <source>
        <dbReference type="EMBL" id="MCI0753591.1"/>
    </source>
</evidence>
<gene>
    <name evidence="5" type="ORF">MON41_07450</name>
</gene>
<dbReference type="PROSITE" id="PS51000">
    <property type="entry name" value="HTH_DEOR_2"/>
    <property type="match status" value="1"/>
</dbReference>
<comment type="caution">
    <text evidence="5">The sequence shown here is derived from an EMBL/GenBank/DDBJ whole genome shotgun (WGS) entry which is preliminary data.</text>
</comment>
<reference evidence="5 6" key="1">
    <citation type="submission" date="2022-03" db="EMBL/GenBank/DDBJ databases">
        <title>Complete genome analysis of Roseomonas KG 17.1 : a prolific producer of plant growth promoters.</title>
        <authorList>
            <person name="Saadouli I."/>
            <person name="Najjari A."/>
            <person name="Mosbah A."/>
            <person name="Ouzari H.I."/>
        </authorList>
    </citation>
    <scope>NUCLEOTIDE SEQUENCE [LARGE SCALE GENOMIC DNA]</scope>
    <source>
        <strain evidence="5 6">KG17-1</strain>
    </source>
</reference>
<dbReference type="RefSeq" id="WP_120009957.1">
    <property type="nucleotide sequence ID" value="NZ_JALBUU010000004.1"/>
</dbReference>
<dbReference type="InterPro" id="IPR036390">
    <property type="entry name" value="WH_DNA-bd_sf"/>
</dbReference>
<dbReference type="PROSITE" id="PS00894">
    <property type="entry name" value="HTH_DEOR_1"/>
    <property type="match status" value="1"/>
</dbReference>
<organism evidence="5 6">
    <name type="scientific">Teichococcus vastitatis</name>
    <dbReference type="NCBI Taxonomy" id="2307076"/>
    <lineage>
        <taxon>Bacteria</taxon>
        <taxon>Pseudomonadati</taxon>
        <taxon>Pseudomonadota</taxon>
        <taxon>Alphaproteobacteria</taxon>
        <taxon>Acetobacterales</taxon>
        <taxon>Roseomonadaceae</taxon>
        <taxon>Roseomonas</taxon>
    </lineage>
</organism>
<feature type="domain" description="HTH deoR-type" evidence="4">
    <location>
        <begin position="3"/>
        <end position="58"/>
    </location>
</feature>
<evidence type="ECO:0000256" key="1">
    <source>
        <dbReference type="ARBA" id="ARBA00023015"/>
    </source>
</evidence>
<evidence type="ECO:0000256" key="2">
    <source>
        <dbReference type="ARBA" id="ARBA00023125"/>
    </source>
</evidence>
<evidence type="ECO:0000313" key="6">
    <source>
        <dbReference type="Proteomes" id="UP001201985"/>
    </source>
</evidence>
<dbReference type="SUPFAM" id="SSF46785">
    <property type="entry name" value="Winged helix' DNA-binding domain"/>
    <property type="match status" value="1"/>
</dbReference>
<name>A0ABS9W2R6_9PROT</name>
<keyword evidence="3" id="KW-0804">Transcription</keyword>
<evidence type="ECO:0000256" key="3">
    <source>
        <dbReference type="ARBA" id="ARBA00023163"/>
    </source>
</evidence>
<dbReference type="SMART" id="SM00420">
    <property type="entry name" value="HTH_DEOR"/>
    <property type="match status" value="1"/>
</dbReference>
<dbReference type="GO" id="GO:0003677">
    <property type="term" value="F:DNA binding"/>
    <property type="evidence" value="ECO:0007669"/>
    <property type="project" value="UniProtKB-KW"/>
</dbReference>
<dbReference type="SUPFAM" id="SSF100950">
    <property type="entry name" value="NagB/RpiA/CoA transferase-like"/>
    <property type="match status" value="1"/>
</dbReference>
<sequence>MRRSLARREAILSAVASGRADVEVLAARFGVSASTIRRDLQTLSDRRAITRTYGGAVPAHPEAEESLDARIRQHGAAKAAIARAAAALIGPGDALILDGGSTVAALAPWLRDGRHRVITNNLPLITTLAQAPEIELVLLGGAVRPISMSTSGPLAEQGLRWMTADKALMGADGVIAGRGLCEATLQQVALKLLMMEQAAEVFVLADASKLGRASQSHWARPARGYTLVTDAASTEAQLAPFRAGGIRVIVAE</sequence>
<dbReference type="PRINTS" id="PR00037">
    <property type="entry name" value="HTHLACR"/>
</dbReference>
<accession>A0ABS9W2R6</accession>
<dbReference type="Gene3D" id="3.40.50.1360">
    <property type="match status" value="1"/>
</dbReference>
<dbReference type="Pfam" id="PF08220">
    <property type="entry name" value="HTH_DeoR"/>
    <property type="match status" value="1"/>
</dbReference>
<dbReference type="PANTHER" id="PTHR30363">
    <property type="entry name" value="HTH-TYPE TRANSCRIPTIONAL REGULATOR SRLR-RELATED"/>
    <property type="match status" value="1"/>
</dbReference>
<dbReference type="InterPro" id="IPR014036">
    <property type="entry name" value="DeoR-like_C"/>
</dbReference>
<keyword evidence="6" id="KW-1185">Reference proteome</keyword>
<keyword evidence="2 5" id="KW-0238">DNA-binding</keyword>
<proteinExistence type="predicted"/>
<dbReference type="InterPro" id="IPR018356">
    <property type="entry name" value="Tscrpt_reg_HTH_DeoR_CS"/>
</dbReference>